<feature type="binding site" evidence="3">
    <location>
        <position position="145"/>
    </location>
    <ligand>
        <name>Co(2+)</name>
        <dbReference type="ChEBI" id="CHEBI:48828"/>
    </ligand>
</feature>
<evidence type="ECO:0000256" key="1">
    <source>
        <dbReference type="PIRSR" id="PIRSR033579-1"/>
    </source>
</evidence>
<evidence type="ECO:0000313" key="4">
    <source>
        <dbReference type="EMBL" id="TCS90573.1"/>
    </source>
</evidence>
<feature type="active site" description="Proton acceptor" evidence="1">
    <location>
        <position position="145"/>
    </location>
</feature>
<dbReference type="AlphaFoldDB" id="A0A4V2UUG2"/>
<dbReference type="InterPro" id="IPR010388">
    <property type="entry name" value="Anaerobic_Co-chelatase"/>
</dbReference>
<evidence type="ECO:0000256" key="3">
    <source>
        <dbReference type="PIRSR" id="PIRSR033579-3"/>
    </source>
</evidence>
<gene>
    <name evidence="4" type="ORF">EDD65_104115</name>
</gene>
<name>A0A4V2UUG2_9FIRM</name>
<feature type="binding site" evidence="2">
    <location>
        <position position="208"/>
    </location>
    <ligand>
        <name>Co(2+)</name>
        <dbReference type="ChEBI" id="CHEBI:48828"/>
    </ligand>
</feature>
<comment type="caution">
    <text evidence="4">The sequence shown here is derived from an EMBL/GenBank/DDBJ whole genome shotgun (WGS) entry which is preliminary data.</text>
</comment>
<organism evidence="4 5">
    <name type="scientific">Keratinibaculum paraultunense</name>
    <dbReference type="NCBI Taxonomy" id="1278232"/>
    <lineage>
        <taxon>Bacteria</taxon>
        <taxon>Bacillati</taxon>
        <taxon>Bacillota</taxon>
        <taxon>Tissierellia</taxon>
        <taxon>Tissierellales</taxon>
        <taxon>Tepidimicrobiaceae</taxon>
        <taxon>Keratinibaculum</taxon>
    </lineage>
</organism>
<dbReference type="SUPFAM" id="SSF53800">
    <property type="entry name" value="Chelatase"/>
    <property type="match status" value="1"/>
</dbReference>
<dbReference type="GO" id="GO:0019251">
    <property type="term" value="P:anaerobic cobalamin biosynthetic process"/>
    <property type="evidence" value="ECO:0007669"/>
    <property type="project" value="InterPro"/>
</dbReference>
<reference evidence="4 5" key="1">
    <citation type="submission" date="2019-03" db="EMBL/GenBank/DDBJ databases">
        <title>Genomic Encyclopedia of Type Strains, Phase IV (KMG-IV): sequencing the most valuable type-strain genomes for metagenomic binning, comparative biology and taxonomic classification.</title>
        <authorList>
            <person name="Goeker M."/>
        </authorList>
    </citation>
    <scope>NUCLEOTIDE SEQUENCE [LARGE SCALE GENOMIC DNA]</scope>
    <source>
        <strain evidence="4 5">DSM 26752</strain>
    </source>
</reference>
<feature type="binding site" evidence="2">
    <location>
        <begin position="203"/>
        <end position="204"/>
    </location>
    <ligand>
        <name>substrate</name>
    </ligand>
</feature>
<dbReference type="OrthoDB" id="9770331at2"/>
<feature type="binding site" evidence="2">
    <location>
        <begin position="85"/>
        <end position="92"/>
    </location>
    <ligand>
        <name>substrate</name>
    </ligand>
</feature>
<dbReference type="RefSeq" id="WP_132026888.1">
    <property type="nucleotide sequence ID" value="NZ_CP068564.1"/>
</dbReference>
<proteinExistence type="predicted"/>
<protein>
    <submittedName>
        <fullName evidence="4">Sirohydrochlorin cobaltochelatase</fullName>
    </submittedName>
</protein>
<dbReference type="Gene3D" id="3.40.50.1400">
    <property type="match status" value="2"/>
</dbReference>
<keyword evidence="3" id="KW-0479">Metal-binding</keyword>
<dbReference type="GO" id="GO:0016852">
    <property type="term" value="F:sirohydrochlorin cobaltochelatase activity"/>
    <property type="evidence" value="ECO:0007669"/>
    <property type="project" value="InterPro"/>
</dbReference>
<feature type="binding site" evidence="3">
    <location>
        <position position="176"/>
    </location>
    <ligand>
        <name>Co(2+)</name>
        <dbReference type="ChEBI" id="CHEBI:48828"/>
    </ligand>
</feature>
<dbReference type="PIRSF" id="PIRSF033579">
    <property type="entry name" value="Anaer_Co_chel"/>
    <property type="match status" value="1"/>
</dbReference>
<dbReference type="GO" id="GO:0046872">
    <property type="term" value="F:metal ion binding"/>
    <property type="evidence" value="ECO:0007669"/>
    <property type="project" value="UniProtKB-KW"/>
</dbReference>
<keyword evidence="3" id="KW-0170">Cobalt</keyword>
<dbReference type="Pfam" id="PF06180">
    <property type="entry name" value="CbiK"/>
    <property type="match status" value="1"/>
</dbReference>
<sequence length="257" mass="29807">MKKGIIVASFGTSYEKARKLSIESIENRIKEKYKDYLVLRAFTSQMIIEKLKKRDNYIVNNIKDALDEMKFNGVKDIYIQPLHIIPGHEYEKIQKQVKIFLNQNKDYSIKIGKPLLYDDKDYKKVVRGLGLLALKPDEAIIFMGHGTDHEVDKSYEKLEKTFKEEGYENVFVATVEGKNALEDIIPILKDREIEKIILRPFMLVAGDHAINDMASKEEDSWRSILEREGFIVEPILQGLGEVKAIQDIYMDHLKNII</sequence>
<dbReference type="CDD" id="cd03413">
    <property type="entry name" value="CbiK_C"/>
    <property type="match status" value="1"/>
</dbReference>
<dbReference type="EMBL" id="SMAE01000004">
    <property type="protein sequence ID" value="TCS90573.1"/>
    <property type="molecule type" value="Genomic_DNA"/>
</dbReference>
<accession>A0A4V2UUG2</accession>
<evidence type="ECO:0000313" key="5">
    <source>
        <dbReference type="Proteomes" id="UP000294567"/>
    </source>
</evidence>
<evidence type="ECO:0000256" key="2">
    <source>
        <dbReference type="PIRSR" id="PIRSR033579-2"/>
    </source>
</evidence>
<feature type="binding site" evidence="2">
    <location>
        <position position="10"/>
    </location>
    <ligand>
        <name>Co(2+)</name>
        <dbReference type="ChEBI" id="CHEBI:48828"/>
    </ligand>
</feature>
<dbReference type="Proteomes" id="UP000294567">
    <property type="component" value="Unassembled WGS sequence"/>
</dbReference>
<keyword evidence="5" id="KW-1185">Reference proteome</keyword>